<dbReference type="InterPro" id="IPR034193">
    <property type="entry name" value="PCSK9_ProteinaseK-like"/>
</dbReference>
<dbReference type="InterPro" id="IPR000209">
    <property type="entry name" value="Peptidase_S8/S53_dom"/>
</dbReference>
<feature type="active site" description="Charge relay system" evidence="5">
    <location>
        <position position="185"/>
    </location>
</feature>
<comment type="similarity">
    <text evidence="1 5">Belongs to the peptidase S8 family.</text>
</comment>
<dbReference type="PANTHER" id="PTHR43806:SF11">
    <property type="entry name" value="CEREVISIN-RELATED"/>
    <property type="match status" value="1"/>
</dbReference>
<evidence type="ECO:0000256" key="2">
    <source>
        <dbReference type="ARBA" id="ARBA00022670"/>
    </source>
</evidence>
<evidence type="ECO:0000256" key="7">
    <source>
        <dbReference type="SAM" id="SignalP"/>
    </source>
</evidence>
<evidence type="ECO:0000313" key="10">
    <source>
        <dbReference type="Proteomes" id="UP001337655"/>
    </source>
</evidence>
<evidence type="ECO:0000256" key="1">
    <source>
        <dbReference type="ARBA" id="ARBA00011073"/>
    </source>
</evidence>
<keyword evidence="4 5" id="KW-0720">Serine protease</keyword>
<proteinExistence type="inferred from homology"/>
<dbReference type="Proteomes" id="UP001337655">
    <property type="component" value="Unassembled WGS sequence"/>
</dbReference>
<name>A0AAV9PPF0_9PEZI</name>
<dbReference type="RefSeq" id="XP_064662823.1">
    <property type="nucleotide sequence ID" value="XM_064798496.1"/>
</dbReference>
<dbReference type="GO" id="GO:0006508">
    <property type="term" value="P:proteolysis"/>
    <property type="evidence" value="ECO:0007669"/>
    <property type="project" value="UniProtKB-KW"/>
</dbReference>
<dbReference type="Pfam" id="PF00082">
    <property type="entry name" value="Peptidase_S8"/>
    <property type="match status" value="1"/>
</dbReference>
<feature type="compositionally biased region" description="Basic residues" evidence="6">
    <location>
        <begin position="429"/>
        <end position="456"/>
    </location>
</feature>
<dbReference type="PROSITE" id="PS51892">
    <property type="entry name" value="SUBTILASE"/>
    <property type="match status" value="1"/>
</dbReference>
<dbReference type="InterPro" id="IPR050131">
    <property type="entry name" value="Peptidase_S8_subtilisin-like"/>
</dbReference>
<keyword evidence="3 5" id="KW-0378">Hydrolase</keyword>
<keyword evidence="2 5" id="KW-0645">Protease</keyword>
<dbReference type="GeneID" id="89922582"/>
<reference evidence="9 10" key="1">
    <citation type="submission" date="2023-08" db="EMBL/GenBank/DDBJ databases">
        <title>Black Yeasts Isolated from many extreme environments.</title>
        <authorList>
            <person name="Coleine C."/>
            <person name="Stajich J.E."/>
            <person name="Selbmann L."/>
        </authorList>
    </citation>
    <scope>NUCLEOTIDE SEQUENCE [LARGE SCALE GENOMIC DNA]</scope>
    <source>
        <strain evidence="9 10">CCFEE 5935</strain>
    </source>
</reference>
<protein>
    <recommendedName>
        <fullName evidence="8">Peptidase S8/S53 domain-containing protein</fullName>
    </recommendedName>
</protein>
<dbReference type="InterPro" id="IPR022398">
    <property type="entry name" value="Peptidase_S8_His-AS"/>
</dbReference>
<feature type="domain" description="Peptidase S8/S53" evidence="8">
    <location>
        <begin position="179"/>
        <end position="399"/>
    </location>
</feature>
<evidence type="ECO:0000256" key="4">
    <source>
        <dbReference type="ARBA" id="ARBA00022825"/>
    </source>
</evidence>
<dbReference type="Gene3D" id="3.40.50.200">
    <property type="entry name" value="Peptidase S8/S53 domain"/>
    <property type="match status" value="1"/>
</dbReference>
<dbReference type="SUPFAM" id="SSF52743">
    <property type="entry name" value="Subtilisin-like"/>
    <property type="match status" value="1"/>
</dbReference>
<evidence type="ECO:0000259" key="8">
    <source>
        <dbReference type="Pfam" id="PF00082"/>
    </source>
</evidence>
<evidence type="ECO:0000256" key="6">
    <source>
        <dbReference type="SAM" id="MobiDB-lite"/>
    </source>
</evidence>
<dbReference type="PROSITE" id="PS00137">
    <property type="entry name" value="SUBTILASE_HIS"/>
    <property type="match status" value="1"/>
</dbReference>
<dbReference type="AlphaFoldDB" id="A0AAV9PPF0"/>
<evidence type="ECO:0000313" key="9">
    <source>
        <dbReference type="EMBL" id="KAK5174154.1"/>
    </source>
</evidence>
<dbReference type="InterPro" id="IPR036852">
    <property type="entry name" value="Peptidase_S8/S53_dom_sf"/>
</dbReference>
<feature type="active site" description="Charge relay system" evidence="5">
    <location>
        <position position="155"/>
    </location>
</feature>
<keyword evidence="10" id="KW-1185">Reference proteome</keyword>
<keyword evidence="7" id="KW-0732">Signal</keyword>
<evidence type="ECO:0000256" key="5">
    <source>
        <dbReference type="PROSITE-ProRule" id="PRU01240"/>
    </source>
</evidence>
<evidence type="ECO:0000256" key="3">
    <source>
        <dbReference type="ARBA" id="ARBA00022801"/>
    </source>
</evidence>
<feature type="region of interest" description="Disordered" evidence="6">
    <location>
        <begin position="425"/>
        <end position="458"/>
    </location>
</feature>
<feature type="chain" id="PRO_5043620105" description="Peptidase S8/S53 domain-containing protein" evidence="7">
    <location>
        <begin position="22"/>
        <end position="474"/>
    </location>
</feature>
<dbReference type="PANTHER" id="PTHR43806">
    <property type="entry name" value="PEPTIDASE S8"/>
    <property type="match status" value="1"/>
</dbReference>
<feature type="signal peptide" evidence="7">
    <location>
        <begin position="1"/>
        <end position="21"/>
    </location>
</feature>
<dbReference type="InterPro" id="IPR015500">
    <property type="entry name" value="Peptidase_S8_subtilisin-rel"/>
</dbReference>
<accession>A0AAV9PPF0</accession>
<dbReference type="PROSITE" id="PS00138">
    <property type="entry name" value="SUBTILASE_SER"/>
    <property type="match status" value="1"/>
</dbReference>
<feature type="active site" description="Charge relay system" evidence="5">
    <location>
        <position position="351"/>
    </location>
</feature>
<dbReference type="GO" id="GO:0004252">
    <property type="term" value="F:serine-type endopeptidase activity"/>
    <property type="evidence" value="ECO:0007669"/>
    <property type="project" value="UniProtKB-UniRule"/>
</dbReference>
<dbReference type="InterPro" id="IPR023828">
    <property type="entry name" value="Peptidase_S8_Ser-AS"/>
</dbReference>
<comment type="caution">
    <text evidence="9">The sequence shown here is derived from an EMBL/GenBank/DDBJ whole genome shotgun (WGS) entry which is preliminary data.</text>
</comment>
<sequence length="474" mass="49918">MHYVPQILTSLCILSWHQVHAAPVKAHSSGGAEHIVFINKDHPIPPRVEDVLERLALNDKHPDVRRVFNNSQFQGFAASMQSHCLDSLGKMADISIVEPATTVASAGMNVRPNAPWGLQRISTSSTVRGNDKSLDYTYSFSNQQLGGGADIYIVDTGIYTANNIFGGRAKMLWTFDGDMTDNDGHGTHVAGTAGGSILGVASNANIFGIKALDSDGGGWSSDVVAGIDQVIKYHDQRKSSGQPFLGSVMSMSLASTGEVGAMNSAIQAAIAAGVHTVVAAGNEGDDACDASPASNGGLNGPAITVGAVDMDTHRADFSNYGQCVDLYAPGVSIISSWIGGPNMINTLSGTSMATPHVTGIVAYAMANKTLAADPQLMKEWVRMTALYMGEDGVLLANNGVQADEGQGLVGFDRMTAAAFEDARDERPVRSKKKWSKKGGRKVGRKGGRKGGKKGGVAKRMSEVWDSVVESVGLY</sequence>
<dbReference type="PRINTS" id="PR00723">
    <property type="entry name" value="SUBTILISIN"/>
</dbReference>
<dbReference type="EMBL" id="JAVRRT010000002">
    <property type="protein sequence ID" value="KAK5174154.1"/>
    <property type="molecule type" value="Genomic_DNA"/>
</dbReference>
<gene>
    <name evidence="9" type="ORF">LTR77_001234</name>
</gene>
<dbReference type="CDD" id="cd04077">
    <property type="entry name" value="Peptidases_S8_PCSK9_ProteinaseK_like"/>
    <property type="match status" value="1"/>
</dbReference>
<dbReference type="FunFam" id="3.40.50.200:FF:000007">
    <property type="entry name" value="Subtilisin-like serine protease"/>
    <property type="match status" value="1"/>
</dbReference>
<organism evidence="9 10">
    <name type="scientific">Saxophila tyrrhenica</name>
    <dbReference type="NCBI Taxonomy" id="1690608"/>
    <lineage>
        <taxon>Eukaryota</taxon>
        <taxon>Fungi</taxon>
        <taxon>Dikarya</taxon>
        <taxon>Ascomycota</taxon>
        <taxon>Pezizomycotina</taxon>
        <taxon>Dothideomycetes</taxon>
        <taxon>Dothideomycetidae</taxon>
        <taxon>Mycosphaerellales</taxon>
        <taxon>Extremaceae</taxon>
        <taxon>Saxophila</taxon>
    </lineage>
</organism>